<accession>A0A255H386</accession>
<dbReference type="SMART" id="SM01236">
    <property type="entry name" value="Haem_oxygenase_2"/>
    <property type="match status" value="1"/>
</dbReference>
<protein>
    <recommendedName>
        <fullName evidence="3">Iron-containing redox enzyme family protein</fullName>
    </recommendedName>
</protein>
<dbReference type="AlphaFoldDB" id="A0A255H386"/>
<dbReference type="EMBL" id="NMVQ01000012">
    <property type="protein sequence ID" value="OYO22195.1"/>
    <property type="molecule type" value="Genomic_DNA"/>
</dbReference>
<name>A0A255H386_9ACTN</name>
<sequence length="330" mass="35849">MPPPRGELSRALVAVLVGPCDPHLWPDWPTLADTDPVHDDDQQLTLFCLHELHHRGLRGVDDRWEWHPALLALAARLESRLESALRQATGPIAAVSPAEVPQALFDLCARDDGPNLSKHLSRGADLDQLREFLIVRSLYTLKEADAHTWAIPRIQGRPKAALVEVQADEYGGGLPARMHSTMFARAMRGTGLEAGYGHYLDRVPAPVLASVNTVTMFGLNRRLRGAAVGHLCAFEITSSLAMRGYVRGIRRLGLGDEVAAYFAEHVQADAVHEQICARSLAGPLALAEPELVPDLLFGAAAALWVEARATEHLLGAWDSGRSALLPAVTP</sequence>
<organism evidence="1 2">
    <name type="scientific">Enemella dayhoffiae</name>
    <dbReference type="NCBI Taxonomy" id="2016507"/>
    <lineage>
        <taxon>Bacteria</taxon>
        <taxon>Bacillati</taxon>
        <taxon>Actinomycetota</taxon>
        <taxon>Actinomycetes</taxon>
        <taxon>Propionibacteriales</taxon>
        <taxon>Propionibacteriaceae</taxon>
        <taxon>Enemella</taxon>
    </lineage>
</organism>
<dbReference type="OrthoDB" id="252872at2"/>
<dbReference type="Proteomes" id="UP000216311">
    <property type="component" value="Unassembled WGS sequence"/>
</dbReference>
<dbReference type="Gene3D" id="1.20.910.10">
    <property type="entry name" value="Heme oxygenase-like"/>
    <property type="match status" value="1"/>
</dbReference>
<gene>
    <name evidence="1" type="ORF">CGZ93_08055</name>
</gene>
<reference evidence="1 2" key="1">
    <citation type="submission" date="2017-07" db="EMBL/GenBank/DDBJ databases">
        <title>Draft whole genome sequences of clinical Proprionibacteriaceae strains.</title>
        <authorList>
            <person name="Bernier A.-M."/>
            <person name="Bernard K."/>
            <person name="Domingo M.-C."/>
        </authorList>
    </citation>
    <scope>NUCLEOTIDE SEQUENCE [LARGE SCALE GENOMIC DNA]</scope>
    <source>
        <strain evidence="1 2">NML 130396</strain>
    </source>
</reference>
<dbReference type="SUPFAM" id="SSF48613">
    <property type="entry name" value="Heme oxygenase-like"/>
    <property type="match status" value="1"/>
</dbReference>
<proteinExistence type="predicted"/>
<evidence type="ECO:0000313" key="1">
    <source>
        <dbReference type="EMBL" id="OYO22195.1"/>
    </source>
</evidence>
<evidence type="ECO:0000313" key="2">
    <source>
        <dbReference type="Proteomes" id="UP000216311"/>
    </source>
</evidence>
<dbReference type="Pfam" id="PF14518">
    <property type="entry name" value="Haem_oxygenas_2"/>
    <property type="match status" value="1"/>
</dbReference>
<comment type="caution">
    <text evidence="1">The sequence shown here is derived from an EMBL/GenBank/DDBJ whole genome shotgun (WGS) entry which is preliminary data.</text>
</comment>
<keyword evidence="2" id="KW-1185">Reference proteome</keyword>
<dbReference type="InterPro" id="IPR016084">
    <property type="entry name" value="Haem_Oase-like_multi-hlx"/>
</dbReference>
<evidence type="ECO:0008006" key="3">
    <source>
        <dbReference type="Google" id="ProtNLM"/>
    </source>
</evidence>